<dbReference type="PANTHER" id="PTHR34719">
    <property type="entry name" value="NICKEL-RESPONSIVE REGULATOR"/>
    <property type="match status" value="1"/>
</dbReference>
<dbReference type="Gene3D" id="1.10.1220.10">
    <property type="entry name" value="Met repressor-like"/>
    <property type="match status" value="1"/>
</dbReference>
<evidence type="ECO:0000256" key="3">
    <source>
        <dbReference type="ARBA" id="ARBA00023125"/>
    </source>
</evidence>
<evidence type="ECO:0000259" key="6">
    <source>
        <dbReference type="Pfam" id="PF08753"/>
    </source>
</evidence>
<dbReference type="InterPro" id="IPR002145">
    <property type="entry name" value="CopG"/>
</dbReference>
<feature type="domain" description="Transcription factor NikR nickel binding C-terminal" evidence="6">
    <location>
        <begin position="59"/>
        <end position="126"/>
    </location>
</feature>
<proteinExistence type="inferred from homology"/>
<feature type="domain" description="Ribbon-helix-helix protein CopG" evidence="5">
    <location>
        <begin position="4"/>
        <end position="43"/>
    </location>
</feature>
<dbReference type="InterPro" id="IPR014864">
    <property type="entry name" value="TF_NikR_Ni-bd_C"/>
</dbReference>
<keyword evidence="2" id="KW-0805">Transcription regulation</keyword>
<evidence type="ECO:0000256" key="1">
    <source>
        <dbReference type="ARBA" id="ARBA00008478"/>
    </source>
</evidence>
<evidence type="ECO:0000313" key="7">
    <source>
        <dbReference type="EMBL" id="AIE91361.1"/>
    </source>
</evidence>
<protein>
    <submittedName>
        <fullName evidence="7">Transcriptional regulator CopG family (NikR)</fullName>
    </submittedName>
</protein>
<dbReference type="InterPro" id="IPR050192">
    <property type="entry name" value="CopG/NikR_regulator"/>
</dbReference>
<sequence>MPIVSISLTEEILKEVDNLQKSMGFSGRSDAIRAGIRSFVAEEKQNENLSGNINAILLVVHNDEYDDQVNGIKHSFEDLITTHMHSKIEGEKCMELFMLKGDANSVSSITKDFQKNRRMDTVKLVTL</sequence>
<dbReference type="InterPro" id="IPR027271">
    <property type="entry name" value="Acetolactate_synth/TF_NikR_C"/>
</dbReference>
<evidence type="ECO:0000256" key="4">
    <source>
        <dbReference type="ARBA" id="ARBA00023163"/>
    </source>
</evidence>
<dbReference type="SUPFAM" id="SSF47598">
    <property type="entry name" value="Ribbon-helix-helix"/>
    <property type="match status" value="1"/>
</dbReference>
<dbReference type="InterPro" id="IPR010985">
    <property type="entry name" value="Ribbon_hlx_hlx"/>
</dbReference>
<dbReference type="AlphaFoldDB" id="A0A075FPA8"/>
<comment type="similarity">
    <text evidence="1">Belongs to the transcriptional regulatory CopG/NikR family.</text>
</comment>
<dbReference type="Gene3D" id="3.30.70.1150">
    <property type="entry name" value="ACT-like. Chain A, domain 2"/>
    <property type="match status" value="1"/>
</dbReference>
<gene>
    <name evidence="7" type="primary">nikR</name>
</gene>
<keyword evidence="3" id="KW-0238">DNA-binding</keyword>
<dbReference type="Pfam" id="PF01402">
    <property type="entry name" value="RHH_1"/>
    <property type="match status" value="1"/>
</dbReference>
<dbReference type="EMBL" id="KF900336">
    <property type="protein sequence ID" value="AIE91361.1"/>
    <property type="molecule type" value="Genomic_DNA"/>
</dbReference>
<name>A0A075FPA8_9ARCH</name>
<dbReference type="InterPro" id="IPR045865">
    <property type="entry name" value="ACT-like_dom_sf"/>
</dbReference>
<dbReference type="SUPFAM" id="SSF55021">
    <property type="entry name" value="ACT-like"/>
    <property type="match status" value="1"/>
</dbReference>
<keyword evidence="4" id="KW-0804">Transcription</keyword>
<dbReference type="CDD" id="cd22231">
    <property type="entry name" value="RHH_NikR_HicB-like"/>
    <property type="match status" value="1"/>
</dbReference>
<dbReference type="InterPro" id="IPR013321">
    <property type="entry name" value="Arc_rbn_hlx_hlx"/>
</dbReference>
<evidence type="ECO:0000256" key="2">
    <source>
        <dbReference type="ARBA" id="ARBA00023015"/>
    </source>
</evidence>
<evidence type="ECO:0000259" key="5">
    <source>
        <dbReference type="Pfam" id="PF01402"/>
    </source>
</evidence>
<dbReference type="GO" id="GO:0006355">
    <property type="term" value="P:regulation of DNA-templated transcription"/>
    <property type="evidence" value="ECO:0007669"/>
    <property type="project" value="InterPro"/>
</dbReference>
<accession>A0A075FPA8</accession>
<reference evidence="7" key="1">
    <citation type="journal article" date="2014" name="Genome Biol. Evol.">
        <title>Pangenome evidence for extensive interdomain horizontal transfer affecting lineage core and shell genes in uncultured planktonic thaumarchaeota and euryarchaeota.</title>
        <authorList>
            <person name="Deschamps P."/>
            <person name="Zivanovic Y."/>
            <person name="Moreira D."/>
            <person name="Rodriguez-Valera F."/>
            <person name="Lopez-Garcia P."/>
        </authorList>
    </citation>
    <scope>NUCLEOTIDE SEQUENCE</scope>
</reference>
<dbReference type="GO" id="GO:0003677">
    <property type="term" value="F:DNA binding"/>
    <property type="evidence" value="ECO:0007669"/>
    <property type="project" value="UniProtKB-KW"/>
</dbReference>
<dbReference type="PANTHER" id="PTHR34719:SF3">
    <property type="entry name" value="NICKEL-RESPONSIVE REGULATOR-RELATED"/>
    <property type="match status" value="1"/>
</dbReference>
<organism evidence="7">
    <name type="scientific">uncultured marine thaumarchaeote AD1000_118_C08</name>
    <dbReference type="NCBI Taxonomy" id="1455889"/>
    <lineage>
        <taxon>Archaea</taxon>
        <taxon>Nitrososphaerota</taxon>
        <taxon>environmental samples</taxon>
    </lineage>
</organism>
<dbReference type="Pfam" id="PF08753">
    <property type="entry name" value="NikR_C"/>
    <property type="match status" value="1"/>
</dbReference>